<comment type="caution">
    <text evidence="1">The sequence shown here is derived from an EMBL/GenBank/DDBJ whole genome shotgun (WGS) entry which is preliminary data.</text>
</comment>
<gene>
    <name evidence="1" type="ORF">FHK87_14025</name>
</gene>
<evidence type="ECO:0000313" key="2">
    <source>
        <dbReference type="Proteomes" id="UP000315540"/>
    </source>
</evidence>
<organism evidence="1 2">
    <name type="scientific">Aquimarina algicola</name>
    <dbReference type="NCBI Taxonomy" id="2589995"/>
    <lineage>
        <taxon>Bacteria</taxon>
        <taxon>Pseudomonadati</taxon>
        <taxon>Bacteroidota</taxon>
        <taxon>Flavobacteriia</taxon>
        <taxon>Flavobacteriales</taxon>
        <taxon>Flavobacteriaceae</taxon>
        <taxon>Aquimarina</taxon>
    </lineage>
</organism>
<keyword evidence="2" id="KW-1185">Reference proteome</keyword>
<protein>
    <submittedName>
        <fullName evidence="1">Uncharacterized protein</fullName>
    </submittedName>
</protein>
<proteinExistence type="predicted"/>
<evidence type="ECO:0000313" key="1">
    <source>
        <dbReference type="EMBL" id="TPN85145.1"/>
    </source>
</evidence>
<dbReference type="RefSeq" id="WP_140594104.1">
    <property type="nucleotide sequence ID" value="NZ_VFWZ01000004.1"/>
</dbReference>
<reference evidence="1 2" key="1">
    <citation type="submission" date="2019-06" db="EMBL/GenBank/DDBJ databases">
        <authorList>
            <person name="Meng X."/>
        </authorList>
    </citation>
    <scope>NUCLEOTIDE SEQUENCE [LARGE SCALE GENOMIC DNA]</scope>
    <source>
        <strain evidence="1 2">M625</strain>
    </source>
</reference>
<accession>A0A504J983</accession>
<dbReference type="EMBL" id="VFWZ01000004">
    <property type="protein sequence ID" value="TPN85145.1"/>
    <property type="molecule type" value="Genomic_DNA"/>
</dbReference>
<dbReference type="Proteomes" id="UP000315540">
    <property type="component" value="Unassembled WGS sequence"/>
</dbReference>
<name>A0A504J983_9FLAO</name>
<sequence>MAETITIPQLSKGKDKLVDYLKKLLSDVMLTAEHKITPTRLKILVTYAYQNSSEIINKPIVLIAPTLFSENDIKGTGKSIITLNKSIIDWFKDNTLIQDQAEIVFSITFFPNVNNNQKLPLLPLESISIPIRYISEFKTFVT</sequence>
<dbReference type="AlphaFoldDB" id="A0A504J983"/>